<dbReference type="AlphaFoldDB" id="A0A1I8HAE3"/>
<sequence>MEELTEEQIAEFMEAFSIFDKEDKGYIMVDDLLTMIGSLGQNPTKEEIASLIGGTGSDFGEDTIDFPRFLEVMVVKMRRRDSEEMLKQAFSVFDSEGQGWVSTDELRHVMKVLSEKMTDEEVEEMIRQADQDGDGSVNYEEFCRLMAGSKDD</sequence>
<protein>
    <submittedName>
        <fullName evidence="5 6">Calmodulin</fullName>
    </submittedName>
</protein>
<dbReference type="CDD" id="cd00051">
    <property type="entry name" value="EFh"/>
    <property type="match status" value="1"/>
</dbReference>
<dbReference type="SUPFAM" id="SSF47473">
    <property type="entry name" value="EF-hand"/>
    <property type="match status" value="1"/>
</dbReference>
<evidence type="ECO:0000313" key="5">
    <source>
        <dbReference type="WBParaSite" id="maker-uti_cns_0005190-snap-gene-0.7-mRNA-1"/>
    </source>
</evidence>
<dbReference type="PANTHER" id="PTHR23048:SF0">
    <property type="entry name" value="CALMODULIN LIKE 3"/>
    <property type="match status" value="1"/>
</dbReference>
<dbReference type="SMART" id="SM00054">
    <property type="entry name" value="EFh"/>
    <property type="match status" value="3"/>
</dbReference>
<dbReference type="OrthoDB" id="26525at2759"/>
<dbReference type="FunFam" id="1.10.238.10:FF:000001">
    <property type="entry name" value="Calmodulin 1"/>
    <property type="match status" value="1"/>
</dbReference>
<feature type="domain" description="EF-hand" evidence="3">
    <location>
        <begin position="81"/>
        <end position="116"/>
    </location>
</feature>
<dbReference type="PROSITE" id="PS00018">
    <property type="entry name" value="EF_HAND_1"/>
    <property type="match status" value="1"/>
</dbReference>
<keyword evidence="2" id="KW-0106">Calcium</keyword>
<feature type="domain" description="EF-hand" evidence="3">
    <location>
        <begin position="7"/>
        <end position="42"/>
    </location>
</feature>
<evidence type="ECO:0000256" key="1">
    <source>
        <dbReference type="ARBA" id="ARBA00022737"/>
    </source>
</evidence>
<evidence type="ECO:0000313" key="4">
    <source>
        <dbReference type="Proteomes" id="UP000095280"/>
    </source>
</evidence>
<dbReference type="PANTHER" id="PTHR23048">
    <property type="entry name" value="MYOSIN LIGHT CHAIN 1, 3"/>
    <property type="match status" value="1"/>
</dbReference>
<evidence type="ECO:0000256" key="2">
    <source>
        <dbReference type="ARBA" id="ARBA00022837"/>
    </source>
</evidence>
<dbReference type="InterPro" id="IPR050230">
    <property type="entry name" value="CALM/Myosin/TropC-like"/>
</dbReference>
<organism evidence="4 5">
    <name type="scientific">Macrostomum lignano</name>
    <dbReference type="NCBI Taxonomy" id="282301"/>
    <lineage>
        <taxon>Eukaryota</taxon>
        <taxon>Metazoa</taxon>
        <taxon>Spiralia</taxon>
        <taxon>Lophotrochozoa</taxon>
        <taxon>Platyhelminthes</taxon>
        <taxon>Rhabditophora</taxon>
        <taxon>Macrostomorpha</taxon>
        <taxon>Macrostomida</taxon>
        <taxon>Macrostomidae</taxon>
        <taxon>Macrostomum</taxon>
    </lineage>
</organism>
<evidence type="ECO:0000259" key="3">
    <source>
        <dbReference type="PROSITE" id="PS50222"/>
    </source>
</evidence>
<accession>A0A1I8HAE3</accession>
<dbReference type="InterPro" id="IPR011992">
    <property type="entry name" value="EF-hand-dom_pair"/>
</dbReference>
<keyword evidence="4" id="KW-1185">Reference proteome</keyword>
<dbReference type="Pfam" id="PF13499">
    <property type="entry name" value="EF-hand_7"/>
    <property type="match status" value="1"/>
</dbReference>
<reference evidence="5 6" key="1">
    <citation type="submission" date="2016-11" db="UniProtKB">
        <authorList>
            <consortium name="WormBaseParasite"/>
        </authorList>
    </citation>
    <scope>IDENTIFICATION</scope>
</reference>
<dbReference type="STRING" id="282301.A0A1I8HAE3"/>
<dbReference type="Proteomes" id="UP000095280">
    <property type="component" value="Unplaced"/>
</dbReference>
<dbReference type="WBParaSite" id="maker-uti_cns_0005603-snap-gene-0.4-mRNA-1">
    <property type="protein sequence ID" value="maker-uti_cns_0005603-snap-gene-0.4-mRNA-1"/>
    <property type="gene ID" value="maker-uti_cns_0005603-snap-gene-0.4"/>
</dbReference>
<dbReference type="GO" id="GO:0005509">
    <property type="term" value="F:calcium ion binding"/>
    <property type="evidence" value="ECO:0007669"/>
    <property type="project" value="InterPro"/>
</dbReference>
<evidence type="ECO:0000313" key="6">
    <source>
        <dbReference type="WBParaSite" id="maker-uti_cns_0005603-snap-gene-0.4-mRNA-1"/>
    </source>
</evidence>
<dbReference type="WBParaSite" id="maker-uti_cns_0047799-snap-gene-0.2-mRNA-1">
    <property type="protein sequence ID" value="maker-uti_cns_0047799-snap-gene-0.2-mRNA-1"/>
    <property type="gene ID" value="maker-uti_cns_0047799-snap-gene-0.2"/>
</dbReference>
<keyword evidence="1" id="KW-0677">Repeat</keyword>
<dbReference type="Gene3D" id="1.10.238.10">
    <property type="entry name" value="EF-hand"/>
    <property type="match status" value="3"/>
</dbReference>
<dbReference type="GO" id="GO:0016460">
    <property type="term" value="C:myosin II complex"/>
    <property type="evidence" value="ECO:0007669"/>
    <property type="project" value="TreeGrafter"/>
</dbReference>
<dbReference type="InterPro" id="IPR018247">
    <property type="entry name" value="EF_Hand_1_Ca_BS"/>
</dbReference>
<name>A0A1I8HAE3_9PLAT</name>
<dbReference type="WBParaSite" id="maker-uti_cns_0005190-snap-gene-0.7-mRNA-1">
    <property type="protein sequence ID" value="maker-uti_cns_0005190-snap-gene-0.7-mRNA-1"/>
    <property type="gene ID" value="maker-uti_cns_0005190-snap-gene-0.7"/>
</dbReference>
<feature type="domain" description="EF-hand" evidence="3">
    <location>
        <begin position="117"/>
        <end position="152"/>
    </location>
</feature>
<dbReference type="PROSITE" id="PS50222">
    <property type="entry name" value="EF_HAND_2"/>
    <property type="match status" value="3"/>
</dbReference>
<proteinExistence type="predicted"/>
<dbReference type="InterPro" id="IPR002048">
    <property type="entry name" value="EF_hand_dom"/>
</dbReference>